<keyword evidence="6 9" id="KW-0482">Metalloprotease</keyword>
<evidence type="ECO:0000256" key="6">
    <source>
        <dbReference type="ARBA" id="ARBA00023049"/>
    </source>
</evidence>
<dbReference type="GO" id="GO:0004222">
    <property type="term" value="F:metalloendopeptidase activity"/>
    <property type="evidence" value="ECO:0007669"/>
    <property type="project" value="UniProtKB-EC"/>
</dbReference>
<feature type="region of interest" description="Disordered" evidence="10">
    <location>
        <begin position="1"/>
        <end position="20"/>
    </location>
</feature>
<evidence type="ECO:0000256" key="1">
    <source>
        <dbReference type="ARBA" id="ARBA00006040"/>
    </source>
</evidence>
<dbReference type="EMBL" id="UHIA01000004">
    <property type="protein sequence ID" value="SUO98145.1"/>
    <property type="molecule type" value="Genomic_DNA"/>
</dbReference>
<dbReference type="CDD" id="cd06456">
    <property type="entry name" value="M3A_DCP"/>
    <property type="match status" value="1"/>
</dbReference>
<dbReference type="InterPro" id="IPR001567">
    <property type="entry name" value="Pept_M3A_M3B_dom"/>
</dbReference>
<comment type="catalytic activity">
    <reaction evidence="7">
        <text>Hydrolysis of oligopeptides, with broad specificity. Gly or Ala commonly occur as P1 or P1' residues, but more distant residues are also important, as is shown by the fact that Z-Gly-Pro-Gly-|-Gly-Pro-Ala is cleaved, but not Z-(Gly)(5).</text>
        <dbReference type="EC" id="3.4.24.70"/>
    </reaction>
</comment>
<dbReference type="Gene3D" id="1.10.1370.10">
    <property type="entry name" value="Neurolysin, domain 3"/>
    <property type="match status" value="1"/>
</dbReference>
<dbReference type="Pfam" id="PF19310">
    <property type="entry name" value="TOP_N"/>
    <property type="match status" value="1"/>
</dbReference>
<name>A0A380MZZ9_9GAMM</name>
<dbReference type="InterPro" id="IPR045666">
    <property type="entry name" value="OpdA_N"/>
</dbReference>
<dbReference type="PANTHER" id="PTHR11804">
    <property type="entry name" value="PROTEASE M3 THIMET OLIGOPEPTIDASE-RELATED"/>
    <property type="match status" value="1"/>
</dbReference>
<evidence type="ECO:0000256" key="2">
    <source>
        <dbReference type="ARBA" id="ARBA00022670"/>
    </source>
</evidence>
<comment type="cofactor">
    <cofactor evidence="9">
        <name>Zn(2+)</name>
        <dbReference type="ChEBI" id="CHEBI:29105"/>
    </cofactor>
    <text evidence="9">Binds 1 zinc ion.</text>
</comment>
<keyword evidence="2 9" id="KW-0645">Protease</keyword>
<accession>A0A380MZZ9</accession>
<organism evidence="13 14">
    <name type="scientific">Suttonella indologenes</name>
    <dbReference type="NCBI Taxonomy" id="13276"/>
    <lineage>
        <taxon>Bacteria</taxon>
        <taxon>Pseudomonadati</taxon>
        <taxon>Pseudomonadota</taxon>
        <taxon>Gammaproteobacteria</taxon>
        <taxon>Cardiobacteriales</taxon>
        <taxon>Cardiobacteriaceae</taxon>
        <taxon>Suttonella</taxon>
    </lineage>
</organism>
<keyword evidence="14" id="KW-1185">Reference proteome</keyword>
<evidence type="ECO:0000256" key="9">
    <source>
        <dbReference type="RuleBase" id="RU003435"/>
    </source>
</evidence>
<evidence type="ECO:0000313" key="13">
    <source>
        <dbReference type="EMBL" id="SUO98145.1"/>
    </source>
</evidence>
<dbReference type="OrthoDB" id="9773538at2"/>
<comment type="similarity">
    <text evidence="1 9">Belongs to the peptidase M3 family.</text>
</comment>
<feature type="domain" description="Peptidase M3A/M3B catalytic" evidence="11">
    <location>
        <begin position="226"/>
        <end position="677"/>
    </location>
</feature>
<evidence type="ECO:0000256" key="7">
    <source>
        <dbReference type="ARBA" id="ARBA00024603"/>
    </source>
</evidence>
<dbReference type="SUPFAM" id="SSF55486">
    <property type="entry name" value="Metalloproteases ('zincins'), catalytic domain"/>
    <property type="match status" value="1"/>
</dbReference>
<evidence type="ECO:0000259" key="11">
    <source>
        <dbReference type="Pfam" id="PF01432"/>
    </source>
</evidence>
<dbReference type="EC" id="3.4.24.70" evidence="8"/>
<dbReference type="InterPro" id="IPR024077">
    <property type="entry name" value="Neurolysin/TOP_dom2"/>
</dbReference>
<evidence type="ECO:0000256" key="10">
    <source>
        <dbReference type="SAM" id="MobiDB-lite"/>
    </source>
</evidence>
<dbReference type="RefSeq" id="WP_115219011.1">
    <property type="nucleotide sequence ID" value="NZ_UHIA01000004.1"/>
</dbReference>
<keyword evidence="5 9" id="KW-0862">Zinc</keyword>
<dbReference type="AlphaFoldDB" id="A0A380MZZ9"/>
<evidence type="ECO:0000256" key="4">
    <source>
        <dbReference type="ARBA" id="ARBA00022801"/>
    </source>
</evidence>
<dbReference type="PANTHER" id="PTHR11804:SF84">
    <property type="entry name" value="SACCHAROLYSIN"/>
    <property type="match status" value="1"/>
</dbReference>
<keyword evidence="4 9" id="KW-0378">Hydrolase</keyword>
<dbReference type="InterPro" id="IPR024079">
    <property type="entry name" value="MetalloPept_cat_dom_sf"/>
</dbReference>
<dbReference type="Gene3D" id="3.40.390.10">
    <property type="entry name" value="Collagenase (Catalytic Domain)"/>
    <property type="match status" value="1"/>
</dbReference>
<evidence type="ECO:0000256" key="8">
    <source>
        <dbReference type="ARBA" id="ARBA00026100"/>
    </source>
</evidence>
<evidence type="ECO:0000256" key="5">
    <source>
        <dbReference type="ARBA" id="ARBA00022833"/>
    </source>
</evidence>
<dbReference type="GO" id="GO:0046872">
    <property type="term" value="F:metal ion binding"/>
    <property type="evidence" value="ECO:0007669"/>
    <property type="project" value="UniProtKB-UniRule"/>
</dbReference>
<evidence type="ECO:0000313" key="14">
    <source>
        <dbReference type="Proteomes" id="UP000254575"/>
    </source>
</evidence>
<evidence type="ECO:0000259" key="12">
    <source>
        <dbReference type="Pfam" id="PF19310"/>
    </source>
</evidence>
<dbReference type="Proteomes" id="UP000254575">
    <property type="component" value="Unassembled WGS sequence"/>
</dbReference>
<keyword evidence="3 9" id="KW-0479">Metal-binding</keyword>
<sequence length="680" mass="76150">MTDFSHNPLYQPSTEPDYHQIKPEHHTAVLEILKENRAAVDVLIAQEQPTWESLMLPLARMDNRLSLAFSPIAHLHSVLSTQEWREAYEALLPALSEYGADMAQHKGLYEAIKRLQSGAAFAGLNATQQKIIRDQIADFERGGVALPDEKKAQFKAFSLRLSELGTEFSNHVLDATNAWHLLLNNDDSRLSGLPASALALMQSLAQQQGQSGYRLTLDAPVVIPVLSYAEDRQLRETVYKAYNARASELSDDAQFDNAAIVKEILHIRQQLAQLLGYADFASLSTDDNKMAETPQKVADFLQDLLHKSKAAGEKEMQALREFAAETLSLADLQPWDVSYAAEKLRQQRYALSQEDLRPYFPFGKVMEGMLAITQQLFGVRFARNTQLSVWHKDVSVYDVLDAVGQLQARFYLDPYAREKKRGGAWMDSAVSRFRDGEQLQLPVAHLVCNFTPPVGDADAYITHDEVTTLFHEFGHGLHHMLTTVDEYGASGISGVEWDAVEQPSQFMENFCYDRDCLAMMTAHQESGAALPQELFEKLLAAKNFQSAMAMLRQLEFAIFDMRIHDKNNQDQEVLAVLKAVRQAVSVTPDYPNNRFPMQFSHIFAGGYAAGYYSYKWAEVLSADSFAAFEGTGVLNAQTGAKFRNEILAVGSSRSSMDSFIAFRGREPNIDALLRHSGIAQ</sequence>
<dbReference type="Gene3D" id="1.10.1370.40">
    <property type="match status" value="1"/>
</dbReference>
<evidence type="ECO:0000256" key="3">
    <source>
        <dbReference type="ARBA" id="ARBA00022723"/>
    </source>
</evidence>
<feature type="compositionally biased region" description="Polar residues" evidence="10">
    <location>
        <begin position="1"/>
        <end position="14"/>
    </location>
</feature>
<dbReference type="Pfam" id="PF01432">
    <property type="entry name" value="Peptidase_M3"/>
    <property type="match status" value="1"/>
</dbReference>
<proteinExistence type="inferred from homology"/>
<dbReference type="InterPro" id="IPR045090">
    <property type="entry name" value="Pept_M3A_M3B"/>
</dbReference>
<protein>
    <recommendedName>
        <fullName evidence="8">oligopeptidase A</fullName>
        <ecNumber evidence="8">3.4.24.70</ecNumber>
    </recommendedName>
</protein>
<dbReference type="FunFam" id="3.40.390.10:FF:000009">
    <property type="entry name" value="Oligopeptidase A"/>
    <property type="match status" value="1"/>
</dbReference>
<dbReference type="InterPro" id="IPR034005">
    <property type="entry name" value="M3A_DCP"/>
</dbReference>
<dbReference type="GO" id="GO:0006508">
    <property type="term" value="P:proteolysis"/>
    <property type="evidence" value="ECO:0007669"/>
    <property type="project" value="UniProtKB-KW"/>
</dbReference>
<feature type="domain" description="Oligopeptidase A N-terminal" evidence="12">
    <location>
        <begin position="31"/>
        <end position="151"/>
    </location>
</feature>
<dbReference type="GO" id="GO:0005829">
    <property type="term" value="C:cytosol"/>
    <property type="evidence" value="ECO:0007669"/>
    <property type="project" value="UniProtKB-ARBA"/>
</dbReference>
<dbReference type="GO" id="GO:0006518">
    <property type="term" value="P:peptide metabolic process"/>
    <property type="evidence" value="ECO:0007669"/>
    <property type="project" value="TreeGrafter"/>
</dbReference>
<reference evidence="13 14" key="1">
    <citation type="submission" date="2018-06" db="EMBL/GenBank/DDBJ databases">
        <authorList>
            <consortium name="Pathogen Informatics"/>
            <person name="Doyle S."/>
        </authorList>
    </citation>
    <scope>NUCLEOTIDE SEQUENCE [LARGE SCALE GENOMIC DNA]</scope>
    <source>
        <strain evidence="13 14">NCTC10717</strain>
    </source>
</reference>
<gene>
    <name evidence="13" type="primary">prlC</name>
    <name evidence="13" type="ORF">NCTC10717_01886</name>
</gene>